<name>A0A9D3RW42_ANGAN</name>
<reference evidence="2" key="1">
    <citation type="submission" date="2021-01" db="EMBL/GenBank/DDBJ databases">
        <title>A chromosome-scale assembly of European eel, Anguilla anguilla.</title>
        <authorList>
            <person name="Henkel C."/>
            <person name="Jong-Raadsen S.A."/>
            <person name="Dufour S."/>
            <person name="Weltzien F.-A."/>
            <person name="Palstra A.P."/>
            <person name="Pelster B."/>
            <person name="Spaink H.P."/>
            <person name="Van Den Thillart G.E."/>
            <person name="Jansen H."/>
            <person name="Zahm M."/>
            <person name="Klopp C."/>
            <person name="Cedric C."/>
            <person name="Louis A."/>
            <person name="Berthelot C."/>
            <person name="Parey E."/>
            <person name="Roest Crollius H."/>
            <person name="Montfort J."/>
            <person name="Robinson-Rechavi M."/>
            <person name="Bucao C."/>
            <person name="Bouchez O."/>
            <person name="Gislard M."/>
            <person name="Lluch J."/>
            <person name="Milhes M."/>
            <person name="Lampietro C."/>
            <person name="Lopez Roques C."/>
            <person name="Donnadieu C."/>
            <person name="Braasch I."/>
            <person name="Desvignes T."/>
            <person name="Postlethwait J."/>
            <person name="Bobe J."/>
            <person name="Guiguen Y."/>
            <person name="Dirks R."/>
        </authorList>
    </citation>
    <scope>NUCLEOTIDE SEQUENCE</scope>
    <source>
        <strain evidence="2">Tag_6206</strain>
        <tissue evidence="2">Liver</tissue>
    </source>
</reference>
<evidence type="ECO:0000256" key="1">
    <source>
        <dbReference type="SAM" id="MobiDB-lite"/>
    </source>
</evidence>
<dbReference type="EMBL" id="JAFIRN010000009">
    <property type="protein sequence ID" value="KAG5841572.1"/>
    <property type="molecule type" value="Genomic_DNA"/>
</dbReference>
<dbReference type="Proteomes" id="UP001044222">
    <property type="component" value="Chromosome 9"/>
</dbReference>
<keyword evidence="3" id="KW-1185">Reference proteome</keyword>
<feature type="compositionally biased region" description="Basic residues" evidence="1">
    <location>
        <begin position="1"/>
        <end position="11"/>
    </location>
</feature>
<organism evidence="2 3">
    <name type="scientific">Anguilla anguilla</name>
    <name type="common">European freshwater eel</name>
    <name type="synonym">Muraena anguilla</name>
    <dbReference type="NCBI Taxonomy" id="7936"/>
    <lineage>
        <taxon>Eukaryota</taxon>
        <taxon>Metazoa</taxon>
        <taxon>Chordata</taxon>
        <taxon>Craniata</taxon>
        <taxon>Vertebrata</taxon>
        <taxon>Euteleostomi</taxon>
        <taxon>Actinopterygii</taxon>
        <taxon>Neopterygii</taxon>
        <taxon>Teleostei</taxon>
        <taxon>Anguilliformes</taxon>
        <taxon>Anguillidae</taxon>
        <taxon>Anguilla</taxon>
    </lineage>
</organism>
<comment type="caution">
    <text evidence="2">The sequence shown here is derived from an EMBL/GenBank/DDBJ whole genome shotgun (WGS) entry which is preliminary data.</text>
</comment>
<feature type="region of interest" description="Disordered" evidence="1">
    <location>
        <begin position="1"/>
        <end position="21"/>
    </location>
</feature>
<evidence type="ECO:0000313" key="3">
    <source>
        <dbReference type="Proteomes" id="UP001044222"/>
    </source>
</evidence>
<evidence type="ECO:0000313" key="2">
    <source>
        <dbReference type="EMBL" id="KAG5841572.1"/>
    </source>
</evidence>
<protein>
    <submittedName>
        <fullName evidence="2">Uncharacterized protein</fullName>
    </submittedName>
</protein>
<sequence>ARERKRQKRRCSSSSGSQRRTDSLELQYRFLLRERGHGGALLRENEIAHHAPRLAFLFPLLLSHTYALLRCG</sequence>
<dbReference type="AlphaFoldDB" id="A0A9D3RW42"/>
<accession>A0A9D3RW42</accession>
<proteinExistence type="predicted"/>
<feature type="non-terminal residue" evidence="2">
    <location>
        <position position="1"/>
    </location>
</feature>
<gene>
    <name evidence="2" type="ORF">ANANG_G00168030</name>
</gene>